<proteinExistence type="predicted"/>
<accession>A0ACC0K5W4</accession>
<name>A0ACC0K5W4_CHOFU</name>
<dbReference type="Proteomes" id="UP001064048">
    <property type="component" value="Chromosome 30"/>
</dbReference>
<sequence length="559" mass="65040">MVVAIRADLAQGVLQMRCQPRGLRWDTSSASNFTGCLNLNAETQQCKLCCDRISEQDGGSNPGGPCTRFTMSGFRRQQSEEESGWETFAKVAVGVTAAAVGIGAIIGAVNKLSTDTQEQPHSSYTVDEPSSEDEDDNTSRAIGWTVAHRESMAVVSNDAFHPQISNINGLLDDIYRRYIELKDKEFDEHYTVFQTIFWRLHELMKEVDPYYKRYSSTVEFAGSHYDGLRINKPDEIDIDIVIKMPVNIHEHPVPERSDVILEHKTPGYVQLKMGKQFQNLPFRADWHINMTAYKWLDEKKYLLRSKFLYWFRSVVDRALSCFGKKQHGIYFTPVDTVMYTIRTSGSGPAVTLIIENDEGFKLNVDLVPALKFPEERWPICRGYRAIPEQCEKEYFMVVPKESKELGNRIDKDRAWRLALHVQESELMYNTNHLRQTIRFIKKLRDSQGMNQISSYFIKTLFYLEIMRLPDSTYWQNNSTTLLIMMTKKLEQALRLGEIPYFWNKDLNLLWDVNKSTLTGFANKLREFIRVLETPSQYKEVARYMLTRGEYNEYRHELEW</sequence>
<gene>
    <name evidence="1" type="ORF">MSG28_016121</name>
</gene>
<reference evidence="1 2" key="1">
    <citation type="journal article" date="2022" name="Genome Biol. Evol.">
        <title>The Spruce Budworm Genome: Reconstructing the Evolutionary History of Antifreeze Proteins.</title>
        <authorList>
            <person name="Beliveau C."/>
            <person name="Gagne P."/>
            <person name="Picq S."/>
            <person name="Vernygora O."/>
            <person name="Keeling C.I."/>
            <person name="Pinkney K."/>
            <person name="Doucet D."/>
            <person name="Wen F."/>
            <person name="Johnston J.S."/>
            <person name="Maaroufi H."/>
            <person name="Boyle B."/>
            <person name="Laroche J."/>
            <person name="Dewar K."/>
            <person name="Juretic N."/>
            <person name="Blackburn G."/>
            <person name="Nisole A."/>
            <person name="Brunet B."/>
            <person name="Brandao M."/>
            <person name="Lumley L."/>
            <person name="Duan J."/>
            <person name="Quan G."/>
            <person name="Lucarotti C.J."/>
            <person name="Roe A.D."/>
            <person name="Sperling F.A.H."/>
            <person name="Levesque R.C."/>
            <person name="Cusson M."/>
        </authorList>
    </citation>
    <scope>NUCLEOTIDE SEQUENCE [LARGE SCALE GENOMIC DNA]</scope>
    <source>
        <strain evidence="1">Glfc:IPQL:Cfum</strain>
    </source>
</reference>
<dbReference type="EMBL" id="CM046130">
    <property type="protein sequence ID" value="KAI8431642.1"/>
    <property type="molecule type" value="Genomic_DNA"/>
</dbReference>
<evidence type="ECO:0000313" key="1">
    <source>
        <dbReference type="EMBL" id="KAI8431642.1"/>
    </source>
</evidence>
<evidence type="ECO:0000313" key="2">
    <source>
        <dbReference type="Proteomes" id="UP001064048"/>
    </source>
</evidence>
<protein>
    <submittedName>
        <fullName evidence="1">Uncharacterized protein</fullName>
    </submittedName>
</protein>
<keyword evidence="2" id="KW-1185">Reference proteome</keyword>
<comment type="caution">
    <text evidence="1">The sequence shown here is derived from an EMBL/GenBank/DDBJ whole genome shotgun (WGS) entry which is preliminary data.</text>
</comment>
<organism evidence="1 2">
    <name type="scientific">Choristoneura fumiferana</name>
    <name type="common">Spruce budworm moth</name>
    <name type="synonym">Archips fumiferana</name>
    <dbReference type="NCBI Taxonomy" id="7141"/>
    <lineage>
        <taxon>Eukaryota</taxon>
        <taxon>Metazoa</taxon>
        <taxon>Ecdysozoa</taxon>
        <taxon>Arthropoda</taxon>
        <taxon>Hexapoda</taxon>
        <taxon>Insecta</taxon>
        <taxon>Pterygota</taxon>
        <taxon>Neoptera</taxon>
        <taxon>Endopterygota</taxon>
        <taxon>Lepidoptera</taxon>
        <taxon>Glossata</taxon>
        <taxon>Ditrysia</taxon>
        <taxon>Tortricoidea</taxon>
        <taxon>Tortricidae</taxon>
        <taxon>Tortricinae</taxon>
        <taxon>Choristoneura</taxon>
    </lineage>
</organism>